<dbReference type="Gene3D" id="3.90.660.10">
    <property type="match status" value="1"/>
</dbReference>
<reference evidence="4" key="3">
    <citation type="journal article" date="2022" name="bioRxiv">
        <title>A global pangenome for the wheat fungal pathogen Pyrenophora tritici-repentis and prediction of effector protein structural homology.</title>
        <authorList>
            <person name="Moolhuijzen P."/>
            <person name="See P.T."/>
            <person name="Shi G."/>
            <person name="Powell H.R."/>
            <person name="Cockram J."/>
            <person name="Jorgensen L.N."/>
            <person name="Benslimane H."/>
            <person name="Strelkov S.E."/>
            <person name="Turner J."/>
            <person name="Liu Z."/>
            <person name="Moffat C.S."/>
        </authorList>
    </citation>
    <scope>NUCLEOTIDE SEQUENCE</scope>
    <source>
        <strain evidence="4">86-124</strain>
    </source>
</reference>
<reference evidence="6" key="4">
    <citation type="journal article" date="2022" name="Microb. Genom.">
        <title>A global pangenome for the wheat fungal pathogen Pyrenophora tritici-repentis and prediction of effector protein structural homology.</title>
        <authorList>
            <person name="Moolhuijzen P.M."/>
            <person name="See P.T."/>
            <person name="Shi G."/>
            <person name="Powell H.R."/>
            <person name="Cockram J."/>
            <person name="Jorgensen L.N."/>
            <person name="Benslimane H."/>
            <person name="Strelkov S.E."/>
            <person name="Turner J."/>
            <person name="Liu Z."/>
            <person name="Moffat C.S."/>
        </authorList>
    </citation>
    <scope>NUCLEOTIDE SEQUENCE [LARGE SCALE GENOMIC DNA]</scope>
</reference>
<dbReference type="InterPro" id="IPR002937">
    <property type="entry name" value="Amino_oxidase"/>
</dbReference>
<dbReference type="GO" id="GO:0009063">
    <property type="term" value="P:amino acid catabolic process"/>
    <property type="evidence" value="ECO:0007669"/>
    <property type="project" value="TreeGrafter"/>
</dbReference>
<dbReference type="EMBL" id="NRDI02000019">
    <property type="protein sequence ID" value="KAI1509752.1"/>
    <property type="molecule type" value="Genomic_DNA"/>
</dbReference>
<feature type="chain" id="PRO_5042700806" evidence="1">
    <location>
        <begin position="21"/>
        <end position="679"/>
    </location>
</feature>
<name>A0A2W1D604_9PLEO</name>
<dbReference type="Proteomes" id="UP000249757">
    <property type="component" value="Unassembled WGS sequence"/>
</dbReference>
<dbReference type="EMBL" id="NQIK02000010">
    <property type="protein sequence ID" value="KAF7565844.1"/>
    <property type="molecule type" value="Genomic_DNA"/>
</dbReference>
<evidence type="ECO:0000259" key="2">
    <source>
        <dbReference type="Pfam" id="PF01593"/>
    </source>
</evidence>
<dbReference type="Gene3D" id="3.50.50.60">
    <property type="entry name" value="FAD/NAD(P)-binding domain"/>
    <property type="match status" value="1"/>
</dbReference>
<dbReference type="SUPFAM" id="SSF54373">
    <property type="entry name" value="FAD-linked reductases, C-terminal domain"/>
    <property type="match status" value="1"/>
</dbReference>
<dbReference type="GO" id="GO:0001716">
    <property type="term" value="F:L-amino-acid oxidase activity"/>
    <property type="evidence" value="ECO:0007669"/>
    <property type="project" value="TreeGrafter"/>
</dbReference>
<protein>
    <submittedName>
        <fullName evidence="4">L-amino-acid oxidase</fullName>
    </submittedName>
    <submittedName>
        <fullName evidence="3">Monoamine oxidase</fullName>
    </submittedName>
</protein>
<dbReference type="PANTHER" id="PTHR10742:SF382">
    <property type="entry name" value="AMINE OXIDASE DOMAIN-CONTAINING PROTEIN"/>
    <property type="match status" value="1"/>
</dbReference>
<organism evidence="3 5">
    <name type="scientific">Pyrenophora tritici-repentis</name>
    <dbReference type="NCBI Taxonomy" id="45151"/>
    <lineage>
        <taxon>Eukaryota</taxon>
        <taxon>Fungi</taxon>
        <taxon>Dikarya</taxon>
        <taxon>Ascomycota</taxon>
        <taxon>Pezizomycotina</taxon>
        <taxon>Dothideomycetes</taxon>
        <taxon>Pleosporomycetidae</taxon>
        <taxon>Pleosporales</taxon>
        <taxon>Pleosporineae</taxon>
        <taxon>Pleosporaceae</taxon>
        <taxon>Pyrenophora</taxon>
    </lineage>
</organism>
<reference evidence="3" key="1">
    <citation type="journal article" date="2018" name="BMC Genomics">
        <title>Comparative genomics of the wheat fungal pathogen Pyrenophora tritici-repentis reveals chromosomal variations and genome plasticity.</title>
        <authorList>
            <person name="Moolhuijzen P."/>
            <person name="See P.T."/>
            <person name="Hane J.K."/>
            <person name="Shi G."/>
            <person name="Liu Z."/>
            <person name="Oliver R.P."/>
            <person name="Moffat C.S."/>
        </authorList>
    </citation>
    <scope>NUCLEOTIDE SEQUENCE [LARGE SCALE GENOMIC DNA]</scope>
    <source>
        <strain evidence="3">M4</strain>
    </source>
</reference>
<keyword evidence="6" id="KW-1185">Reference proteome</keyword>
<dbReference type="PANTHER" id="PTHR10742">
    <property type="entry name" value="FLAVIN MONOAMINE OXIDASE"/>
    <property type="match status" value="1"/>
</dbReference>
<dbReference type="InterPro" id="IPR036188">
    <property type="entry name" value="FAD/NAD-bd_sf"/>
</dbReference>
<dbReference type="Pfam" id="PF01593">
    <property type="entry name" value="Amino_oxidase"/>
    <property type="match status" value="2"/>
</dbReference>
<evidence type="ECO:0000313" key="6">
    <source>
        <dbReference type="Proteomes" id="UP000249757"/>
    </source>
</evidence>
<sequence>MKGLITASSAALSLAGGALATPTTPRTDLLFFKPLAVTSNSVHNVHVGYGDDDFEGEVRLVYGDCAMKSHGDRHHDIASHYIKRSGRPERFVWIVPEDAVDSGCIHAYSGSTLIGRSTRVPVKHQPRRREDISAVADAMGPWFDGVAYMKAKQNNASYVAVEKSKKIAIIGGGMSGLMTSLLLDSVGVHDWHITESSQRIGGRIRTKYLAGSTPEQYQYQEMGPMRFPVSTFYPDANETLDIQDHKMVFQLGATLNKMNGGNTSSLAVNFIPWIQSSPNVPASSNGFLLPNGRVPSATQIKNNATAYTLPPVEGAPDEKTVDDVTEALEKWEDITPADLKGIAANVFQAHKDAVSKGLFHWSEAAYIKYALNASDDVVDYITGNDDGPIWNYDTVYFGATTWRTIDKGLESLPRAFYPHVQDRLTLGRKVTGLKHDESTGKIAVQWRQDPLAMEPENEEYDYAVVAVPFSKVRLWNLPRYSSLLSRAISEMNYQQSCKVSLRYKTRFWEKLSPPIIGGCGSVDIAGIGSVCYPSYKINSTGPGVILGSYISGTLARSVGALSEADHVAMVQRAMVEIHGDIAAEQWTGAYERQCWETDEHQAGAWAAPTVGQQDLFLPAYYKTELKTIFIGEHTSYTHAWIFSALDSAVRGTSQLLLDMGLVDEAKQIVDTWMGRWISI</sequence>
<dbReference type="Gene3D" id="1.20.1440.240">
    <property type="match status" value="1"/>
</dbReference>
<feature type="domain" description="Amine oxidase" evidence="2">
    <location>
        <begin position="403"/>
        <end position="650"/>
    </location>
</feature>
<feature type="signal peptide" evidence="1">
    <location>
        <begin position="1"/>
        <end position="20"/>
    </location>
</feature>
<dbReference type="SUPFAM" id="SSF51905">
    <property type="entry name" value="FAD/NAD(P)-binding domain"/>
    <property type="match status" value="1"/>
</dbReference>
<evidence type="ECO:0000256" key="1">
    <source>
        <dbReference type="SAM" id="SignalP"/>
    </source>
</evidence>
<dbReference type="Proteomes" id="UP000245464">
    <property type="component" value="Chromosome 10"/>
</dbReference>
<dbReference type="OrthoDB" id="7777654at2759"/>
<feature type="domain" description="Amine oxidase" evidence="2">
    <location>
        <begin position="174"/>
        <end position="229"/>
    </location>
</feature>
<evidence type="ECO:0000313" key="5">
    <source>
        <dbReference type="Proteomes" id="UP000245464"/>
    </source>
</evidence>
<gene>
    <name evidence="4" type="ORF">Ptr86124_011338</name>
    <name evidence="3" type="ORF">PtrM4_052780</name>
</gene>
<accession>A0A2W1D604</accession>
<comment type="caution">
    <text evidence="3">The sequence shown here is derived from an EMBL/GenBank/DDBJ whole genome shotgun (WGS) entry which is preliminary data.</text>
</comment>
<reference evidence="4" key="2">
    <citation type="submission" date="2021-05" db="EMBL/GenBank/DDBJ databases">
        <authorList>
            <person name="Moolhuijzen P.M."/>
            <person name="Moffat C.S."/>
        </authorList>
    </citation>
    <scope>NUCLEOTIDE SEQUENCE</scope>
    <source>
        <strain evidence="4">86-124</strain>
    </source>
</reference>
<dbReference type="InterPro" id="IPR050281">
    <property type="entry name" value="Flavin_monoamine_oxidase"/>
</dbReference>
<evidence type="ECO:0000313" key="4">
    <source>
        <dbReference type="EMBL" id="KAI1509752.1"/>
    </source>
</evidence>
<proteinExistence type="predicted"/>
<evidence type="ECO:0000313" key="3">
    <source>
        <dbReference type="EMBL" id="KAF7565844.1"/>
    </source>
</evidence>
<dbReference type="OMA" id="CWETDEH"/>
<dbReference type="AlphaFoldDB" id="A0A2W1D604"/>
<keyword evidence="1" id="KW-0732">Signal</keyword>